<feature type="compositionally biased region" description="Low complexity" evidence="1">
    <location>
        <begin position="113"/>
        <end position="133"/>
    </location>
</feature>
<keyword evidence="3" id="KW-1185">Reference proteome</keyword>
<evidence type="ECO:0000256" key="1">
    <source>
        <dbReference type="SAM" id="MobiDB-lite"/>
    </source>
</evidence>
<dbReference type="EMBL" id="JASCZI010000114">
    <property type="protein sequence ID" value="MED6108921.1"/>
    <property type="molecule type" value="Genomic_DNA"/>
</dbReference>
<gene>
    <name evidence="2" type="ORF">PIB30_028655</name>
</gene>
<organism evidence="2 3">
    <name type="scientific">Stylosanthes scabra</name>
    <dbReference type="NCBI Taxonomy" id="79078"/>
    <lineage>
        <taxon>Eukaryota</taxon>
        <taxon>Viridiplantae</taxon>
        <taxon>Streptophyta</taxon>
        <taxon>Embryophyta</taxon>
        <taxon>Tracheophyta</taxon>
        <taxon>Spermatophyta</taxon>
        <taxon>Magnoliopsida</taxon>
        <taxon>eudicotyledons</taxon>
        <taxon>Gunneridae</taxon>
        <taxon>Pentapetalae</taxon>
        <taxon>rosids</taxon>
        <taxon>fabids</taxon>
        <taxon>Fabales</taxon>
        <taxon>Fabaceae</taxon>
        <taxon>Papilionoideae</taxon>
        <taxon>50 kb inversion clade</taxon>
        <taxon>dalbergioids sensu lato</taxon>
        <taxon>Dalbergieae</taxon>
        <taxon>Pterocarpus clade</taxon>
        <taxon>Stylosanthes</taxon>
    </lineage>
</organism>
<feature type="compositionally biased region" description="Basic and acidic residues" evidence="1">
    <location>
        <begin position="97"/>
        <end position="112"/>
    </location>
</feature>
<comment type="caution">
    <text evidence="2">The sequence shown here is derived from an EMBL/GenBank/DDBJ whole genome shotgun (WGS) entry which is preliminary data.</text>
</comment>
<proteinExistence type="predicted"/>
<feature type="region of interest" description="Disordered" evidence="1">
    <location>
        <begin position="1"/>
        <end position="163"/>
    </location>
</feature>
<reference evidence="2 3" key="1">
    <citation type="journal article" date="2023" name="Plants (Basel)">
        <title>Bridging the Gap: Combining Genomics and Transcriptomics Approaches to Understand Stylosanthes scabra, an Orphan Legume from the Brazilian Caatinga.</title>
        <authorList>
            <person name="Ferreira-Neto J.R.C."/>
            <person name="da Silva M.D."/>
            <person name="Binneck E."/>
            <person name="de Melo N.F."/>
            <person name="da Silva R.H."/>
            <person name="de Melo A.L.T.M."/>
            <person name="Pandolfi V."/>
            <person name="Bustamante F.O."/>
            <person name="Brasileiro-Vidal A.C."/>
            <person name="Benko-Iseppon A.M."/>
        </authorList>
    </citation>
    <scope>NUCLEOTIDE SEQUENCE [LARGE SCALE GENOMIC DNA]</scope>
    <source>
        <tissue evidence="2">Leaves</tissue>
    </source>
</reference>
<feature type="compositionally biased region" description="Low complexity" evidence="1">
    <location>
        <begin position="10"/>
        <end position="32"/>
    </location>
</feature>
<protein>
    <submittedName>
        <fullName evidence="2">Uncharacterized protein</fullName>
    </submittedName>
</protein>
<sequence length="163" mass="17084">MRPVAPRPPHSASSPSSSASSGSSGSRPVSGPIHPAPRTPFTDALRYRNLFSRRQVRPPSPPPSDNEPSEGTFDPVAELEGDPEEPYLEDIVYPAVHDAHSSDTSHGSERESVSAGSAPSSRHSSNDSSASGSIGYGEASSRSVNSCASDDDLVNRHFAGTFP</sequence>
<feature type="compositionally biased region" description="Acidic residues" evidence="1">
    <location>
        <begin position="77"/>
        <end position="88"/>
    </location>
</feature>
<dbReference type="Proteomes" id="UP001341840">
    <property type="component" value="Unassembled WGS sequence"/>
</dbReference>
<evidence type="ECO:0000313" key="3">
    <source>
        <dbReference type="Proteomes" id="UP001341840"/>
    </source>
</evidence>
<name>A0ABU6QAY8_9FABA</name>
<accession>A0ABU6QAY8</accession>
<evidence type="ECO:0000313" key="2">
    <source>
        <dbReference type="EMBL" id="MED6108921.1"/>
    </source>
</evidence>